<dbReference type="OrthoDB" id="5873699at2759"/>
<evidence type="ECO:0000313" key="1">
    <source>
        <dbReference type="EMBL" id="KJH40268.1"/>
    </source>
</evidence>
<name>A0A0D8X6Y7_DICVI</name>
<evidence type="ECO:0000313" key="2">
    <source>
        <dbReference type="Proteomes" id="UP000053766"/>
    </source>
</evidence>
<organism evidence="1 2">
    <name type="scientific">Dictyocaulus viviparus</name>
    <name type="common">Bovine lungworm</name>
    <dbReference type="NCBI Taxonomy" id="29172"/>
    <lineage>
        <taxon>Eukaryota</taxon>
        <taxon>Metazoa</taxon>
        <taxon>Ecdysozoa</taxon>
        <taxon>Nematoda</taxon>
        <taxon>Chromadorea</taxon>
        <taxon>Rhabditida</taxon>
        <taxon>Rhabditina</taxon>
        <taxon>Rhabditomorpha</taxon>
        <taxon>Strongyloidea</taxon>
        <taxon>Metastrongylidae</taxon>
        <taxon>Dictyocaulus</taxon>
    </lineage>
</organism>
<reference evidence="1 2" key="1">
    <citation type="submission" date="2013-11" db="EMBL/GenBank/DDBJ databases">
        <title>Draft genome of the bovine lungworm Dictyocaulus viviparus.</title>
        <authorList>
            <person name="Mitreva M."/>
        </authorList>
    </citation>
    <scope>NUCLEOTIDE SEQUENCE [LARGE SCALE GENOMIC DNA]</scope>
    <source>
        <strain evidence="1 2">HannoverDv2000</strain>
    </source>
</reference>
<accession>A0A0D8X6Y7</accession>
<dbReference type="Proteomes" id="UP000053766">
    <property type="component" value="Unassembled WGS sequence"/>
</dbReference>
<sequence length="77" mass="8911">MSAVNTAFYNIPLFSWGLSTTSAFSDMERFATTGLLSVNSYRCFRCYYVVATRNKLAYRVGMKYYILPCYSKVIIKF</sequence>
<proteinExistence type="predicted"/>
<gene>
    <name evidence="1" type="ORF">DICVIV_13790</name>
</gene>
<keyword evidence="2" id="KW-1185">Reference proteome</keyword>
<dbReference type="EMBL" id="KN717434">
    <property type="protein sequence ID" value="KJH40268.1"/>
    <property type="molecule type" value="Genomic_DNA"/>
</dbReference>
<reference evidence="2" key="2">
    <citation type="journal article" date="2016" name="Sci. Rep.">
        <title>Dictyocaulus viviparus genome, variome and transcriptome elucidate lungworm biology and support future intervention.</title>
        <authorList>
            <person name="McNulty S.N."/>
            <person name="Strube C."/>
            <person name="Rosa B.A."/>
            <person name="Martin J.C."/>
            <person name="Tyagi R."/>
            <person name="Choi Y.J."/>
            <person name="Wang Q."/>
            <person name="Hallsworth Pepin K."/>
            <person name="Zhang X."/>
            <person name="Ozersky P."/>
            <person name="Wilson R.K."/>
            <person name="Sternberg P.W."/>
            <person name="Gasser R.B."/>
            <person name="Mitreva M."/>
        </authorList>
    </citation>
    <scope>NUCLEOTIDE SEQUENCE [LARGE SCALE GENOMIC DNA]</scope>
    <source>
        <strain evidence="2">HannoverDv2000</strain>
    </source>
</reference>
<dbReference type="AlphaFoldDB" id="A0A0D8X6Y7"/>
<protein>
    <submittedName>
        <fullName evidence="1">Uncharacterized protein</fullName>
    </submittedName>
</protein>
<dbReference type="STRING" id="29172.A0A0D8X6Y7"/>